<comment type="caution">
    <text evidence="1">The sequence shown here is derived from an EMBL/GenBank/DDBJ whole genome shotgun (WGS) entry which is preliminary data.</text>
</comment>
<evidence type="ECO:0000313" key="1">
    <source>
        <dbReference type="EMBL" id="MPN01863.1"/>
    </source>
</evidence>
<sequence length="182" mass="18931">MAAELRAAAPVVWIKEEIGVIAIGAVGGDAIPDIENPQAVQLLRAIRGRASGHVQVSGNPRIAGECLSHSRVEVHVQKDQGAAGLQVMLKYRAGNNGDGGTGINGPDLFHAAPALMVVVAFFPGDIAVFLQFLQTAARCVGGAAAEVRHLLQAYSTDVSLIFTAVEEASQGTGGRGQRNIEK</sequence>
<proteinExistence type="predicted"/>
<accession>A0A645EMV0</accession>
<name>A0A645EMV0_9ZZZZ</name>
<reference evidence="1" key="1">
    <citation type="submission" date="2019-08" db="EMBL/GenBank/DDBJ databases">
        <authorList>
            <person name="Kucharzyk K."/>
            <person name="Murdoch R.W."/>
            <person name="Higgins S."/>
            <person name="Loffler F."/>
        </authorList>
    </citation>
    <scope>NUCLEOTIDE SEQUENCE</scope>
</reference>
<protein>
    <submittedName>
        <fullName evidence="1">Uncharacterized protein</fullName>
    </submittedName>
</protein>
<organism evidence="1">
    <name type="scientific">bioreactor metagenome</name>
    <dbReference type="NCBI Taxonomy" id="1076179"/>
    <lineage>
        <taxon>unclassified sequences</taxon>
        <taxon>metagenomes</taxon>
        <taxon>ecological metagenomes</taxon>
    </lineage>
</organism>
<dbReference type="EMBL" id="VSSQ01047841">
    <property type="protein sequence ID" value="MPN01863.1"/>
    <property type="molecule type" value="Genomic_DNA"/>
</dbReference>
<gene>
    <name evidence="1" type="ORF">SDC9_149075</name>
</gene>
<dbReference type="AlphaFoldDB" id="A0A645EMV0"/>